<name>A0AAD8YKG2_9STRA</name>
<proteinExistence type="predicted"/>
<keyword evidence="2" id="KW-1185">Reference proteome</keyword>
<comment type="caution">
    <text evidence="1">The sequence shown here is derived from an EMBL/GenBank/DDBJ whole genome shotgun (WGS) entry which is preliminary data.</text>
</comment>
<reference evidence="1" key="1">
    <citation type="submission" date="2023-06" db="EMBL/GenBank/DDBJ databases">
        <title>Survivors Of The Sea: Transcriptome response of Skeletonema marinoi to long-term dormancy.</title>
        <authorList>
            <person name="Pinder M.I.M."/>
            <person name="Kourtchenko O."/>
            <person name="Robertson E.K."/>
            <person name="Larsson T."/>
            <person name="Maumus F."/>
            <person name="Osuna-Cruz C.M."/>
            <person name="Vancaester E."/>
            <person name="Stenow R."/>
            <person name="Vandepoele K."/>
            <person name="Ploug H."/>
            <person name="Bruchert V."/>
            <person name="Godhe A."/>
            <person name="Topel M."/>
        </authorList>
    </citation>
    <scope>NUCLEOTIDE SEQUENCE</scope>
    <source>
        <strain evidence="1">R05AC</strain>
    </source>
</reference>
<dbReference type="EMBL" id="JATAAI010000002">
    <property type="protein sequence ID" value="KAK1747782.1"/>
    <property type="molecule type" value="Genomic_DNA"/>
</dbReference>
<dbReference type="SUPFAM" id="SSF89919">
    <property type="entry name" value="Ribosome-binding factor A, RbfA"/>
    <property type="match status" value="1"/>
</dbReference>
<dbReference type="AlphaFoldDB" id="A0AAD8YKG2"/>
<gene>
    <name evidence="1" type="ORF">QTG54_001745</name>
</gene>
<dbReference type="Proteomes" id="UP001224775">
    <property type="component" value="Unassembled WGS sequence"/>
</dbReference>
<evidence type="ECO:0000313" key="2">
    <source>
        <dbReference type="Proteomes" id="UP001224775"/>
    </source>
</evidence>
<sequence length="246" mass="27908">MMLSVCCNQFRLAQRTLLPQRCNITLAAVSMMSSQQVICQSFSSYQSQSDDQVVFNDGENFTDEQQQSPHINVRLEAIKSAGMTQLHNQTQDIISRTKQPLFEDADLVDIYGNKKQSIAQIQEAARIESAVHDALATYASRYNTFNVKGQVIDVLGVEISPDLKQARVYWCLPRVLDLKGLPSSKLEEVVRRMQKILDERGGKIQGIVHSRLRAYYPPKLKWVAAEHVSKDLKRGVSLEKGKKKWI</sequence>
<protein>
    <submittedName>
        <fullName evidence="1">Uncharacterized protein</fullName>
    </submittedName>
</protein>
<evidence type="ECO:0000313" key="1">
    <source>
        <dbReference type="EMBL" id="KAK1747782.1"/>
    </source>
</evidence>
<dbReference type="InterPro" id="IPR015946">
    <property type="entry name" value="KH_dom-like_a/b"/>
</dbReference>
<dbReference type="InterPro" id="IPR023799">
    <property type="entry name" value="RbfA_dom_sf"/>
</dbReference>
<dbReference type="Gene3D" id="3.30.300.20">
    <property type="match status" value="1"/>
</dbReference>
<accession>A0AAD8YKG2</accession>
<organism evidence="1 2">
    <name type="scientific">Skeletonema marinoi</name>
    <dbReference type="NCBI Taxonomy" id="267567"/>
    <lineage>
        <taxon>Eukaryota</taxon>
        <taxon>Sar</taxon>
        <taxon>Stramenopiles</taxon>
        <taxon>Ochrophyta</taxon>
        <taxon>Bacillariophyta</taxon>
        <taxon>Coscinodiscophyceae</taxon>
        <taxon>Thalassiosirophycidae</taxon>
        <taxon>Thalassiosirales</taxon>
        <taxon>Skeletonemataceae</taxon>
        <taxon>Skeletonema</taxon>
        <taxon>Skeletonema marinoi-dohrnii complex</taxon>
    </lineage>
</organism>